<comment type="caution">
    <text evidence="1">The sequence shown here is derived from an EMBL/GenBank/DDBJ whole genome shotgun (WGS) entry which is preliminary data.</text>
</comment>
<dbReference type="Proteomes" id="UP000031666">
    <property type="component" value="Unassembled WGS sequence"/>
</dbReference>
<reference evidence="1 2" key="2">
    <citation type="submission" date="2015-01" db="EMBL/GenBank/DDBJ databases">
        <authorList>
            <consortium name="NBRP consortium"/>
            <person name="Sawabe T."/>
            <person name="Meirelles P."/>
            <person name="Feng G."/>
            <person name="Sayaka M."/>
            <person name="Hattori M."/>
            <person name="Ohkuma M."/>
        </authorList>
    </citation>
    <scope>NUCLEOTIDE SEQUENCE [LARGE SCALE GENOMIC DNA]</scope>
    <source>
        <strain evidence="2">JCM 19241</strain>
    </source>
</reference>
<gene>
    <name evidence="1" type="ORF">JCM19241_640</name>
</gene>
<accession>A0A0B8QLE8</accession>
<name>A0A0B8QLE8_9VIBR</name>
<dbReference type="AlphaFoldDB" id="A0A0B8QLE8"/>
<dbReference type="EMBL" id="BBSC01000011">
    <property type="protein sequence ID" value="GAM77912.1"/>
    <property type="molecule type" value="Genomic_DNA"/>
</dbReference>
<evidence type="ECO:0000313" key="2">
    <source>
        <dbReference type="Proteomes" id="UP000031666"/>
    </source>
</evidence>
<protein>
    <submittedName>
        <fullName evidence="1">Uncharacterized protein</fullName>
    </submittedName>
</protein>
<evidence type="ECO:0000313" key="1">
    <source>
        <dbReference type="EMBL" id="GAM77912.1"/>
    </source>
</evidence>
<sequence>MGAAGCGAGQVFEARMPKPSLQGGIYGGLPCITGRVITRI</sequence>
<proteinExistence type="predicted"/>
<reference evidence="1 2" key="1">
    <citation type="submission" date="2015-01" db="EMBL/GenBank/DDBJ databases">
        <title>Vibrio sp. C94 JCM 19241 whole genome shotgun sequence.</title>
        <authorList>
            <person name="Sawabe T."/>
            <person name="Meirelles P."/>
            <person name="Feng G."/>
            <person name="Sayaka M."/>
            <person name="Hattori M."/>
            <person name="Ohkuma M."/>
        </authorList>
    </citation>
    <scope>NUCLEOTIDE SEQUENCE [LARGE SCALE GENOMIC DNA]</scope>
    <source>
        <strain evidence="2">JCM 19241</strain>
    </source>
</reference>
<organism evidence="1 2">
    <name type="scientific">Vibrio ishigakensis</name>
    <dbReference type="NCBI Taxonomy" id="1481914"/>
    <lineage>
        <taxon>Bacteria</taxon>
        <taxon>Pseudomonadati</taxon>
        <taxon>Pseudomonadota</taxon>
        <taxon>Gammaproteobacteria</taxon>
        <taxon>Vibrionales</taxon>
        <taxon>Vibrionaceae</taxon>
        <taxon>Vibrio</taxon>
    </lineage>
</organism>